<dbReference type="SUPFAM" id="SSF109604">
    <property type="entry name" value="HD-domain/PDEase-like"/>
    <property type="match status" value="1"/>
</dbReference>
<dbReference type="KEGG" id="erz:ER308_04845"/>
<feature type="region of interest" description="Disordered" evidence="1">
    <location>
        <begin position="527"/>
        <end position="552"/>
    </location>
</feature>
<dbReference type="Gene3D" id="1.10.3210.10">
    <property type="entry name" value="Hypothetical protein af1432"/>
    <property type="match status" value="1"/>
</dbReference>
<dbReference type="AlphaFoldDB" id="A0A411YCR4"/>
<dbReference type="InterPro" id="IPR006674">
    <property type="entry name" value="HD_domain"/>
</dbReference>
<name>A0A411YCR4_9ACTN</name>
<dbReference type="InterPro" id="IPR043128">
    <property type="entry name" value="Rev_trsase/Diguanyl_cyclase"/>
</dbReference>
<gene>
    <name evidence="4" type="ORF">ER308_04845</name>
</gene>
<dbReference type="PANTHER" id="PTHR43155:SF2">
    <property type="entry name" value="CYCLIC DI-GMP PHOSPHODIESTERASE PA4108"/>
    <property type="match status" value="1"/>
</dbReference>
<reference evidence="4 5" key="1">
    <citation type="submission" date="2019-01" db="EMBL/GenBank/DDBJ databases">
        <title>Egibacter rhizosphaerae EGI 80759T.</title>
        <authorList>
            <person name="Chen D.-D."/>
            <person name="Tian Y."/>
            <person name="Jiao J.-Y."/>
            <person name="Zhang X.-T."/>
            <person name="Zhang Y.-G."/>
            <person name="Zhang Y."/>
            <person name="Xiao M."/>
            <person name="Shu W.-S."/>
            <person name="Li W.-J."/>
        </authorList>
    </citation>
    <scope>NUCLEOTIDE SEQUENCE [LARGE SCALE GENOMIC DNA]</scope>
    <source>
        <strain evidence="4 5">EGI 80759</strain>
    </source>
</reference>
<dbReference type="PROSITE" id="PS51831">
    <property type="entry name" value="HD"/>
    <property type="match status" value="1"/>
</dbReference>
<dbReference type="Proteomes" id="UP000291469">
    <property type="component" value="Chromosome"/>
</dbReference>
<proteinExistence type="predicted"/>
<protein>
    <submittedName>
        <fullName evidence="4">HD domain-containing protein</fullName>
    </submittedName>
</protein>
<dbReference type="Gene3D" id="3.30.70.270">
    <property type="match status" value="1"/>
</dbReference>
<dbReference type="PROSITE" id="PS51832">
    <property type="entry name" value="HD_GYP"/>
    <property type="match status" value="1"/>
</dbReference>
<evidence type="ECO:0000313" key="4">
    <source>
        <dbReference type="EMBL" id="QBI18937.1"/>
    </source>
</evidence>
<accession>A0A411YCR4</accession>
<feature type="region of interest" description="Disordered" evidence="1">
    <location>
        <begin position="1"/>
        <end position="58"/>
    </location>
</feature>
<feature type="domain" description="HD-GYP" evidence="3">
    <location>
        <begin position="362"/>
        <end position="552"/>
    </location>
</feature>
<dbReference type="SMART" id="SM00471">
    <property type="entry name" value="HDc"/>
    <property type="match status" value="1"/>
</dbReference>
<dbReference type="RefSeq" id="WP_131153934.1">
    <property type="nucleotide sequence ID" value="NZ_CP036402.1"/>
</dbReference>
<dbReference type="InterPro" id="IPR029787">
    <property type="entry name" value="Nucleotide_cyclase"/>
</dbReference>
<dbReference type="EMBL" id="CP036402">
    <property type="protein sequence ID" value="QBI18937.1"/>
    <property type="molecule type" value="Genomic_DNA"/>
</dbReference>
<feature type="domain" description="HD" evidence="2">
    <location>
        <begin position="384"/>
        <end position="505"/>
    </location>
</feature>
<evidence type="ECO:0000313" key="5">
    <source>
        <dbReference type="Proteomes" id="UP000291469"/>
    </source>
</evidence>
<dbReference type="Pfam" id="PF13487">
    <property type="entry name" value="HD_5"/>
    <property type="match status" value="1"/>
</dbReference>
<dbReference type="SUPFAM" id="SSF55073">
    <property type="entry name" value="Nucleotide cyclase"/>
    <property type="match status" value="1"/>
</dbReference>
<organism evidence="4 5">
    <name type="scientific">Egibacter rhizosphaerae</name>
    <dbReference type="NCBI Taxonomy" id="1670831"/>
    <lineage>
        <taxon>Bacteria</taxon>
        <taxon>Bacillati</taxon>
        <taxon>Actinomycetota</taxon>
        <taxon>Nitriliruptoria</taxon>
        <taxon>Egibacterales</taxon>
        <taxon>Egibacteraceae</taxon>
        <taxon>Egibacter</taxon>
    </lineage>
</organism>
<sequence length="552" mass="58798">MTGDDTSDQQAPNDVPDDAPEDASAARGDDPPDAPENPSAPIGDGDAPRGEPLDPSVPVHLDRIGAVVRTPDGEPAATFVAGLSDAARQRLERTGAHHLVEDLEDAQDVALAVVSTRVPRGELRPLLAALREVTSCPIVALVHTSGESLAVEILRAGGIGVVAEGNEAAIARFLTDRPHDQSMVETYDEQVGGGTRDAQRGRDALTGLPGRSVFEQRVDDLVASGEVPRVAYLRVQHLDEVGRRISTEAHNLVRRRLAVHFQQLCRPLEVDLYAVSPTEFAIIGLDLSPNRCEHLGRTLARVTETYAPTGSRPLAAAMGHAGPETSTELAPIQEVAKRALEVAVTDRHSTVVSAEQLALGVSSTTELEAAQRAVARVEQHDPYPVGHGQRVADLAGEIAWQAGFEGQARTRVMLAALLHDVGKVTLPESCIVGPDGLDLEHLEAYRTHPQRGAAYLRVSAGNEVADAVAAHHERWDGGGFPQGLAGEQIPMAARIIRLADAVEQLRHGVGGKEPLAPRDLLEELDARSGAELDPELARSARPVVDKMLTTGR</sequence>
<keyword evidence="5" id="KW-1185">Reference proteome</keyword>
<evidence type="ECO:0000259" key="3">
    <source>
        <dbReference type="PROSITE" id="PS51832"/>
    </source>
</evidence>
<feature type="compositionally biased region" description="Basic and acidic residues" evidence="1">
    <location>
        <begin position="527"/>
        <end position="538"/>
    </location>
</feature>
<dbReference type="CDD" id="cd00077">
    <property type="entry name" value="HDc"/>
    <property type="match status" value="1"/>
</dbReference>
<dbReference type="OrthoDB" id="23692at2"/>
<evidence type="ECO:0000256" key="1">
    <source>
        <dbReference type="SAM" id="MobiDB-lite"/>
    </source>
</evidence>
<dbReference type="InterPro" id="IPR037522">
    <property type="entry name" value="HD_GYP_dom"/>
</dbReference>
<dbReference type="PANTHER" id="PTHR43155">
    <property type="entry name" value="CYCLIC DI-GMP PHOSPHODIESTERASE PA4108-RELATED"/>
    <property type="match status" value="1"/>
</dbReference>
<dbReference type="InterPro" id="IPR003607">
    <property type="entry name" value="HD/PDEase_dom"/>
</dbReference>
<evidence type="ECO:0000259" key="2">
    <source>
        <dbReference type="PROSITE" id="PS51831"/>
    </source>
</evidence>